<feature type="active site" evidence="1">
    <location>
        <position position="246"/>
    </location>
</feature>
<sequence>MVNCSRIVGTAVIASLALVGGAATAGAAETTAYDSYVALGDSYSSGVGAGDYGDSGGCKRSANAYPQLYADANGISDFQFAACLGARTDDVLAQADSLSSGTDVVTVSVGGNDAGFVDVMIDCTTSSEQGCVDRVDEAKEYVETTLPGLLDGVYDKIRANAPDAEVFVLGYPQFYEIGGSCNAGLSDTKRAAINSGADALAEAVSERAAAAGFTFVDVRDEFAGHEICSDDWWLHSVKWPIDESYHPNVAGQEHGYLSALAGAAG</sequence>
<reference evidence="5 6" key="1">
    <citation type="submission" date="2020-08" db="EMBL/GenBank/DDBJ databases">
        <title>Sequencing the genomes of 1000 actinobacteria strains.</title>
        <authorList>
            <person name="Klenk H.-P."/>
        </authorList>
    </citation>
    <scope>NUCLEOTIDE SEQUENCE [LARGE SCALE GENOMIC DNA]</scope>
    <source>
        <strain evidence="5 6">DSM 45267</strain>
    </source>
</reference>
<dbReference type="InterPro" id="IPR037460">
    <property type="entry name" value="SEST-like"/>
</dbReference>
<keyword evidence="6" id="KW-1185">Reference proteome</keyword>
<dbReference type="InterPro" id="IPR013830">
    <property type="entry name" value="SGNH_hydro"/>
</dbReference>
<dbReference type="CDD" id="cd01823">
    <property type="entry name" value="SEST_like"/>
    <property type="match status" value="1"/>
</dbReference>
<evidence type="ECO:0000256" key="3">
    <source>
        <dbReference type="SAM" id="SignalP"/>
    </source>
</evidence>
<dbReference type="EMBL" id="JACIBS010000001">
    <property type="protein sequence ID" value="MBB3663955.1"/>
    <property type="molecule type" value="Genomic_DNA"/>
</dbReference>
<feature type="disulfide bond" evidence="2">
    <location>
        <begin position="181"/>
        <end position="228"/>
    </location>
</feature>
<feature type="disulfide bond" evidence="2">
    <location>
        <begin position="58"/>
        <end position="83"/>
    </location>
</feature>
<keyword evidence="2" id="KW-1015">Disulfide bond</keyword>
<feature type="active site" description="Nucleophile" evidence="1">
    <location>
        <position position="42"/>
    </location>
</feature>
<proteinExistence type="predicted"/>
<comment type="caution">
    <text evidence="5">The sequence shown here is derived from an EMBL/GenBank/DDBJ whole genome shotgun (WGS) entry which is preliminary data.</text>
</comment>
<dbReference type="PANTHER" id="PTHR37981">
    <property type="entry name" value="LIPASE 2"/>
    <property type="match status" value="1"/>
</dbReference>
<organism evidence="5 6">
    <name type="scientific">Prauserella sediminis</name>
    <dbReference type="NCBI Taxonomy" id="577680"/>
    <lineage>
        <taxon>Bacteria</taxon>
        <taxon>Bacillati</taxon>
        <taxon>Actinomycetota</taxon>
        <taxon>Actinomycetes</taxon>
        <taxon>Pseudonocardiales</taxon>
        <taxon>Pseudonocardiaceae</taxon>
        <taxon>Prauserella</taxon>
        <taxon>Prauserella salsuginis group</taxon>
    </lineage>
</organism>
<feature type="chain" id="PRO_5032289596" evidence="3">
    <location>
        <begin position="28"/>
        <end position="265"/>
    </location>
</feature>
<dbReference type="RefSeq" id="WP_183783411.1">
    <property type="nucleotide sequence ID" value="NZ_JACIBS010000001.1"/>
</dbReference>
<evidence type="ECO:0000313" key="5">
    <source>
        <dbReference type="EMBL" id="MBB3663955.1"/>
    </source>
</evidence>
<dbReference type="Pfam" id="PF13472">
    <property type="entry name" value="Lipase_GDSL_2"/>
    <property type="match status" value="1"/>
</dbReference>
<dbReference type="AlphaFoldDB" id="A0A839XW00"/>
<protein>
    <submittedName>
        <fullName evidence="5">Lysophospholipase L1-like esterase</fullName>
    </submittedName>
</protein>
<dbReference type="GO" id="GO:0019433">
    <property type="term" value="P:triglyceride catabolic process"/>
    <property type="evidence" value="ECO:0007669"/>
    <property type="project" value="TreeGrafter"/>
</dbReference>
<dbReference type="Proteomes" id="UP000564573">
    <property type="component" value="Unassembled WGS sequence"/>
</dbReference>
<name>A0A839XW00_9PSEU</name>
<gene>
    <name evidence="5" type="ORF">FB384_002859</name>
</gene>
<keyword evidence="3" id="KW-0732">Signal</keyword>
<dbReference type="GO" id="GO:0004806">
    <property type="term" value="F:triacylglycerol lipase activity"/>
    <property type="evidence" value="ECO:0007669"/>
    <property type="project" value="TreeGrafter"/>
</dbReference>
<feature type="domain" description="SGNH hydrolase-type esterase" evidence="4">
    <location>
        <begin position="38"/>
        <end position="253"/>
    </location>
</feature>
<dbReference type="InterPro" id="IPR036514">
    <property type="entry name" value="SGNH_hydro_sf"/>
</dbReference>
<dbReference type="SUPFAM" id="SSF52266">
    <property type="entry name" value="SGNH hydrolase"/>
    <property type="match status" value="1"/>
</dbReference>
<evidence type="ECO:0000256" key="2">
    <source>
        <dbReference type="PIRSR" id="PIRSR637460-2"/>
    </source>
</evidence>
<evidence type="ECO:0000259" key="4">
    <source>
        <dbReference type="Pfam" id="PF13472"/>
    </source>
</evidence>
<evidence type="ECO:0000313" key="6">
    <source>
        <dbReference type="Proteomes" id="UP000564573"/>
    </source>
</evidence>
<feature type="disulfide bond" evidence="2">
    <location>
        <begin position="123"/>
        <end position="131"/>
    </location>
</feature>
<feature type="signal peptide" evidence="3">
    <location>
        <begin position="1"/>
        <end position="27"/>
    </location>
</feature>
<dbReference type="Gene3D" id="3.40.50.1110">
    <property type="entry name" value="SGNH hydrolase"/>
    <property type="match status" value="1"/>
</dbReference>
<dbReference type="PANTHER" id="PTHR37981:SF1">
    <property type="entry name" value="SGNH HYDROLASE-TYPE ESTERASE DOMAIN-CONTAINING PROTEIN"/>
    <property type="match status" value="1"/>
</dbReference>
<evidence type="ECO:0000256" key="1">
    <source>
        <dbReference type="PIRSR" id="PIRSR637460-1"/>
    </source>
</evidence>
<accession>A0A839XW00</accession>